<dbReference type="EMBL" id="JAIGYQ010000004">
    <property type="protein sequence ID" value="MBX7490585.1"/>
    <property type="molecule type" value="Genomic_DNA"/>
</dbReference>
<gene>
    <name evidence="10" type="primary">engB</name>
    <name evidence="12" type="ORF">K4G57_03755</name>
</gene>
<keyword evidence="4" id="KW-0479">Metal-binding</keyword>
<evidence type="ECO:0000256" key="10">
    <source>
        <dbReference type="HAMAP-Rule" id="MF_00321"/>
    </source>
</evidence>
<evidence type="ECO:0000256" key="2">
    <source>
        <dbReference type="ARBA" id="ARBA00009638"/>
    </source>
</evidence>
<keyword evidence="7 10" id="KW-0342">GTP-binding</keyword>
<evidence type="ECO:0000259" key="11">
    <source>
        <dbReference type="PROSITE" id="PS51706"/>
    </source>
</evidence>
<keyword evidence="9 10" id="KW-0131">Cell cycle</keyword>
<reference evidence="12 13" key="1">
    <citation type="submission" date="2021-08" db="EMBL/GenBank/DDBJ databases">
        <title>Helicobacter spp. isolated from feces of Anatolian Ground Squirrel (Spermophilus xanthoprymnus) in Turkey.</title>
        <authorList>
            <person name="Aydin F."/>
            <person name="Abay S."/>
            <person name="Kayman T."/>
            <person name="Karakaya E."/>
            <person name="Saticioglu I.B."/>
        </authorList>
    </citation>
    <scope>NUCLEOTIDE SEQUENCE [LARGE SCALE GENOMIC DNA]</scope>
    <source>
        <strain evidence="12 13">Faydin-H70</strain>
    </source>
</reference>
<dbReference type="PANTHER" id="PTHR11649:SF13">
    <property type="entry name" value="ENGB-TYPE G DOMAIN-CONTAINING PROTEIN"/>
    <property type="match status" value="1"/>
</dbReference>
<keyword evidence="5 10" id="KW-0547">Nucleotide-binding</keyword>
<dbReference type="RefSeq" id="WP_221531905.1">
    <property type="nucleotide sequence ID" value="NZ_JAIGYP010000004.1"/>
</dbReference>
<sequence length="222" mass="25098">MQTFTLKSASFLTSAQNLSQCPPPTLSEVAFLGRSNVGKSTLINLLCNQKKLAKSSSTPGKTQLINFFLTQWKKNVPKDSAQDSVFLESKNLDSTLEVFKLILVDLPGFGYAKVAKSQKELWNRNLVEFLRKRDCIRLFVHLVDSRHPNLEIDANLITFIGQFLRGDQRFVQIFTKFDKLNVSEQNKLKTIFPNALFSSSLKKQNTSKIADFIVANTLGYTL</sequence>
<dbReference type="PROSITE" id="PS51706">
    <property type="entry name" value="G_ENGB"/>
    <property type="match status" value="1"/>
</dbReference>
<dbReference type="Proteomes" id="UP000700059">
    <property type="component" value="Unassembled WGS sequence"/>
</dbReference>
<dbReference type="InterPro" id="IPR027417">
    <property type="entry name" value="P-loop_NTPase"/>
</dbReference>
<evidence type="ECO:0000256" key="3">
    <source>
        <dbReference type="ARBA" id="ARBA00022618"/>
    </source>
</evidence>
<dbReference type="HAMAP" id="MF_00321">
    <property type="entry name" value="GTPase_EngB"/>
    <property type="match status" value="1"/>
</dbReference>
<evidence type="ECO:0000256" key="7">
    <source>
        <dbReference type="ARBA" id="ARBA00023134"/>
    </source>
</evidence>
<dbReference type="InterPro" id="IPR006073">
    <property type="entry name" value="GTP-bd"/>
</dbReference>
<comment type="caution">
    <text evidence="12">The sequence shown here is derived from an EMBL/GenBank/DDBJ whole genome shotgun (WGS) entry which is preliminary data.</text>
</comment>
<evidence type="ECO:0000313" key="13">
    <source>
        <dbReference type="Proteomes" id="UP000700059"/>
    </source>
</evidence>
<keyword evidence="3 10" id="KW-0132">Cell division</keyword>
<evidence type="ECO:0000313" key="12">
    <source>
        <dbReference type="EMBL" id="MBX7490585.1"/>
    </source>
</evidence>
<protein>
    <recommendedName>
        <fullName evidence="10">Probable GTP-binding protein EngB</fullName>
    </recommendedName>
</protein>
<keyword evidence="13" id="KW-1185">Reference proteome</keyword>
<dbReference type="PANTHER" id="PTHR11649">
    <property type="entry name" value="MSS1/TRME-RELATED GTP-BINDING PROTEIN"/>
    <property type="match status" value="1"/>
</dbReference>
<feature type="domain" description="EngB-type G" evidence="11">
    <location>
        <begin position="25"/>
        <end position="219"/>
    </location>
</feature>
<comment type="similarity">
    <text evidence="2 10">Belongs to the TRAFAC class TrmE-Era-EngA-EngB-Septin-like GTPase superfamily. EngB GTPase family.</text>
</comment>
<dbReference type="Pfam" id="PF01926">
    <property type="entry name" value="MMR_HSR1"/>
    <property type="match status" value="1"/>
</dbReference>
<proteinExistence type="inferred from homology"/>
<comment type="function">
    <text evidence="10">Necessary for normal cell division and for the maintenance of normal septation.</text>
</comment>
<organism evidence="12 13">
    <name type="scientific">Helicobacter turcicus</name>
    <dbReference type="NCBI Taxonomy" id="2867412"/>
    <lineage>
        <taxon>Bacteria</taxon>
        <taxon>Pseudomonadati</taxon>
        <taxon>Campylobacterota</taxon>
        <taxon>Epsilonproteobacteria</taxon>
        <taxon>Campylobacterales</taxon>
        <taxon>Helicobacteraceae</taxon>
        <taxon>Helicobacter</taxon>
    </lineage>
</organism>
<evidence type="ECO:0000256" key="8">
    <source>
        <dbReference type="ARBA" id="ARBA00023210"/>
    </source>
</evidence>
<accession>A0ABS7JMG5</accession>
<comment type="cofactor">
    <cofactor evidence="1">
        <name>Mg(2+)</name>
        <dbReference type="ChEBI" id="CHEBI:18420"/>
    </cofactor>
</comment>
<name>A0ABS7JMG5_9HELI</name>
<dbReference type="InterPro" id="IPR019987">
    <property type="entry name" value="GTP-bd_ribosome_bio_YsxC"/>
</dbReference>
<evidence type="ECO:0000256" key="9">
    <source>
        <dbReference type="ARBA" id="ARBA00023306"/>
    </source>
</evidence>
<dbReference type="Gene3D" id="3.40.50.300">
    <property type="entry name" value="P-loop containing nucleotide triphosphate hydrolases"/>
    <property type="match status" value="1"/>
</dbReference>
<keyword evidence="8 10" id="KW-0717">Septation</keyword>
<dbReference type="CDD" id="cd01876">
    <property type="entry name" value="YihA_EngB"/>
    <property type="match status" value="1"/>
</dbReference>
<evidence type="ECO:0000256" key="5">
    <source>
        <dbReference type="ARBA" id="ARBA00022741"/>
    </source>
</evidence>
<dbReference type="InterPro" id="IPR030393">
    <property type="entry name" value="G_ENGB_dom"/>
</dbReference>
<evidence type="ECO:0000256" key="1">
    <source>
        <dbReference type="ARBA" id="ARBA00001946"/>
    </source>
</evidence>
<dbReference type="SUPFAM" id="SSF52540">
    <property type="entry name" value="P-loop containing nucleoside triphosphate hydrolases"/>
    <property type="match status" value="1"/>
</dbReference>
<evidence type="ECO:0000256" key="6">
    <source>
        <dbReference type="ARBA" id="ARBA00022842"/>
    </source>
</evidence>
<evidence type="ECO:0000256" key="4">
    <source>
        <dbReference type="ARBA" id="ARBA00022723"/>
    </source>
</evidence>
<keyword evidence="6" id="KW-0460">Magnesium</keyword>